<feature type="domain" description="PROP1-like PPR" evidence="11">
    <location>
        <begin position="257"/>
        <end position="398"/>
    </location>
</feature>
<dbReference type="EMBL" id="CAUJNA010003424">
    <property type="protein sequence ID" value="CAJ1401636.1"/>
    <property type="molecule type" value="Genomic_DNA"/>
</dbReference>
<keyword evidence="13" id="KW-1185">Reference proteome</keyword>
<dbReference type="InterPro" id="IPR029063">
    <property type="entry name" value="SAM-dependent_MTases_sf"/>
</dbReference>
<comment type="similarity">
    <text evidence="1">Belongs to the N(4)/N(6)-methyltransferase family. N(4) subfamily.</text>
</comment>
<feature type="repeat" description="PPR" evidence="9">
    <location>
        <begin position="196"/>
        <end position="230"/>
    </location>
</feature>
<protein>
    <recommendedName>
        <fullName evidence="2">site-specific DNA-methyltransferase (cytosine-N(4)-specific)</fullName>
        <ecNumber evidence="2">2.1.1.113</ecNumber>
    </recommendedName>
</protein>
<dbReference type="Gene3D" id="3.40.50.150">
    <property type="entry name" value="Vaccinia Virus protein VP39"/>
    <property type="match status" value="1"/>
</dbReference>
<evidence type="ECO:0000256" key="5">
    <source>
        <dbReference type="ARBA" id="ARBA00022691"/>
    </source>
</evidence>
<dbReference type="SUPFAM" id="SSF53335">
    <property type="entry name" value="S-adenosyl-L-methionine-dependent methyltransferases"/>
    <property type="match status" value="2"/>
</dbReference>
<dbReference type="NCBIfam" id="TIGR00756">
    <property type="entry name" value="PPR"/>
    <property type="match status" value="4"/>
</dbReference>
<evidence type="ECO:0000313" key="12">
    <source>
        <dbReference type="EMBL" id="CAJ1401636.1"/>
    </source>
</evidence>
<comment type="caution">
    <text evidence="12">The sequence shown here is derived from an EMBL/GenBank/DDBJ whole genome shotgun (WGS) entry which is preliminary data.</text>
</comment>
<feature type="domain" description="PROP1-like PPR" evidence="11">
    <location>
        <begin position="71"/>
        <end position="225"/>
    </location>
</feature>
<feature type="repeat" description="PPR" evidence="9">
    <location>
        <begin position="332"/>
        <end position="366"/>
    </location>
</feature>
<dbReference type="EC" id="2.1.1.113" evidence="2"/>
<gene>
    <name evidence="12" type="ORF">EVOR1521_LOCUS24742</name>
</gene>
<feature type="repeat" description="PPR" evidence="9">
    <location>
        <begin position="367"/>
        <end position="401"/>
    </location>
</feature>
<evidence type="ECO:0000313" key="13">
    <source>
        <dbReference type="Proteomes" id="UP001178507"/>
    </source>
</evidence>
<evidence type="ECO:0000256" key="2">
    <source>
        <dbReference type="ARBA" id="ARBA00012185"/>
    </source>
</evidence>
<evidence type="ECO:0000256" key="3">
    <source>
        <dbReference type="ARBA" id="ARBA00022603"/>
    </source>
</evidence>
<dbReference type="PROSITE" id="PS00093">
    <property type="entry name" value="N4_MTASE"/>
    <property type="match status" value="1"/>
</dbReference>
<dbReference type="PROSITE" id="PS51375">
    <property type="entry name" value="PPR"/>
    <property type="match status" value="5"/>
</dbReference>
<dbReference type="InterPro" id="IPR017985">
    <property type="entry name" value="MeTrfase_CN4_CS"/>
</dbReference>
<keyword evidence="3" id="KW-0489">Methyltransferase</keyword>
<evidence type="ECO:0000256" key="7">
    <source>
        <dbReference type="ARBA" id="ARBA00022747"/>
    </source>
</evidence>
<keyword evidence="4" id="KW-0808">Transferase</keyword>
<evidence type="ECO:0000259" key="11">
    <source>
        <dbReference type="Pfam" id="PF17177"/>
    </source>
</evidence>
<feature type="repeat" description="PPR" evidence="9">
    <location>
        <begin position="264"/>
        <end position="298"/>
    </location>
</feature>
<dbReference type="Proteomes" id="UP001178507">
    <property type="component" value="Unassembled WGS sequence"/>
</dbReference>
<evidence type="ECO:0000256" key="4">
    <source>
        <dbReference type="ARBA" id="ARBA00022679"/>
    </source>
</evidence>
<evidence type="ECO:0000256" key="9">
    <source>
        <dbReference type="PROSITE-ProRule" id="PRU00708"/>
    </source>
</evidence>
<evidence type="ECO:0000256" key="1">
    <source>
        <dbReference type="ARBA" id="ARBA00010203"/>
    </source>
</evidence>
<dbReference type="GO" id="GO:0015667">
    <property type="term" value="F:site-specific DNA-methyltransferase (cytosine-N4-specific) activity"/>
    <property type="evidence" value="ECO:0007669"/>
    <property type="project" value="UniProtKB-EC"/>
</dbReference>
<dbReference type="InterPro" id="IPR002885">
    <property type="entry name" value="PPR_rpt"/>
</dbReference>
<feature type="domain" description="Ribosomal RNA large subunit methyltransferase K/L-like methyltransferase" evidence="10">
    <location>
        <begin position="487"/>
        <end position="511"/>
    </location>
</feature>
<keyword evidence="5" id="KW-0949">S-adenosyl-L-methionine</keyword>
<dbReference type="Gene3D" id="1.25.40.10">
    <property type="entry name" value="Tetratricopeptide repeat domain"/>
    <property type="match status" value="2"/>
</dbReference>
<organism evidence="12 13">
    <name type="scientific">Effrenium voratum</name>
    <dbReference type="NCBI Taxonomy" id="2562239"/>
    <lineage>
        <taxon>Eukaryota</taxon>
        <taxon>Sar</taxon>
        <taxon>Alveolata</taxon>
        <taxon>Dinophyceae</taxon>
        <taxon>Suessiales</taxon>
        <taxon>Symbiodiniaceae</taxon>
        <taxon>Effrenium</taxon>
    </lineage>
</organism>
<dbReference type="GO" id="GO:0003677">
    <property type="term" value="F:DNA binding"/>
    <property type="evidence" value="ECO:0007669"/>
    <property type="project" value="InterPro"/>
</dbReference>
<dbReference type="GO" id="GO:0009307">
    <property type="term" value="P:DNA restriction-modification system"/>
    <property type="evidence" value="ECO:0007669"/>
    <property type="project" value="UniProtKB-KW"/>
</dbReference>
<dbReference type="Pfam" id="PF17177">
    <property type="entry name" value="PPR_long"/>
    <property type="match status" value="2"/>
</dbReference>
<dbReference type="InterPro" id="IPR033443">
    <property type="entry name" value="PROP1-like_PPR_dom"/>
</dbReference>
<accession>A0AA36J9I7</accession>
<dbReference type="PANTHER" id="PTHR47447">
    <property type="entry name" value="OS03G0856100 PROTEIN"/>
    <property type="match status" value="1"/>
</dbReference>
<evidence type="ECO:0000256" key="8">
    <source>
        <dbReference type="ARBA" id="ARBA00049120"/>
    </source>
</evidence>
<evidence type="ECO:0000256" key="6">
    <source>
        <dbReference type="ARBA" id="ARBA00022737"/>
    </source>
</evidence>
<keyword evidence="7" id="KW-0680">Restriction system</keyword>
<dbReference type="GO" id="GO:0043527">
    <property type="term" value="C:tRNA methyltransferase complex"/>
    <property type="evidence" value="ECO:0007669"/>
    <property type="project" value="UniProtKB-ARBA"/>
</dbReference>
<dbReference type="InterPro" id="IPR000241">
    <property type="entry name" value="RlmKL-like_Mtase"/>
</dbReference>
<name>A0AA36J9I7_9DINO</name>
<evidence type="ECO:0000259" key="10">
    <source>
        <dbReference type="Pfam" id="PF01170"/>
    </source>
</evidence>
<keyword evidence="6" id="KW-0677">Repeat</keyword>
<sequence>MELAPAPSHAWPVRGARWRAPERRWLPLPALAALTHRFRGDFIARPRLSGRPGRRCRRASESLATLKTLASQDVNAAEALLEKMLLQQLQPSAAHFVAAVNMFARSGCAQQSDSWFQRMSQHVSPDLFAYSAVINAHARAGDVERAEARFEELRKARLEPDAVCFSSVLNAAAQRGDRKRAEGWLRDMAQARVAANEVTFGSLINACAQGGDAEGAEGYFEKMQSERLRPNGVIYCSLVKANRLRPEAAETWLQRLRQSGLQVPVAAFNSAINACAESGDMDRAERLHGQLQQSKVRPTLVTYNSLIKACASDMTRAEQWLDRMQLSKLAPDEVTFNSLLRGCAQRGDVKSCEAWLRRMERSGVSPDAVTYNTLRAACSRMGDFEGAERWLQAMEASERRAVRQKLSLEEADPFLKSGGVLKKALYRFRSQGDAAIAEHLELALEYQWVYGYPRLPPEESQLTHGAFKYMAGMQAMTARELLKVTSGDVLDPFCGSGTVLIEAAVAGRRAHGCDASPLAAFVARRHTDRATPLGPLVAKAEEISAKLGQSSGDWDILRGEISKAETLLKDCLWFIFAIAWRVVAASRSSDAQPRRYFLSTAYRFAEQLRQLRVASGEAEATVQRCDCRRLCLDEPVGAVITSPPYPGVYSYQLAAQADCQQLGEDSAFGLLLGDFQVEQEIGSASFTPRSEEEAAAMWQEEQVEWLGAAFRNLRPHGTATIMTGDGDRIDSLHSTLLAAAEVGFEVVATSTIESCADEAHQVPGMVRTEHMIHLMKPQ</sequence>
<proteinExistence type="inferred from homology"/>
<dbReference type="Pfam" id="PF01170">
    <property type="entry name" value="UPF0020"/>
    <property type="match status" value="1"/>
</dbReference>
<feature type="repeat" description="PPR" evidence="9">
    <location>
        <begin position="126"/>
        <end position="160"/>
    </location>
</feature>
<comment type="catalytic activity">
    <reaction evidence="8">
        <text>a 2'-deoxycytidine in DNA + S-adenosyl-L-methionine = an N(4)-methyl-2'-deoxycytidine in DNA + S-adenosyl-L-homocysteine + H(+)</text>
        <dbReference type="Rhea" id="RHEA:16857"/>
        <dbReference type="Rhea" id="RHEA-COMP:11369"/>
        <dbReference type="Rhea" id="RHEA-COMP:13674"/>
        <dbReference type="ChEBI" id="CHEBI:15378"/>
        <dbReference type="ChEBI" id="CHEBI:57856"/>
        <dbReference type="ChEBI" id="CHEBI:59789"/>
        <dbReference type="ChEBI" id="CHEBI:85452"/>
        <dbReference type="ChEBI" id="CHEBI:137933"/>
        <dbReference type="EC" id="2.1.1.113"/>
    </reaction>
</comment>
<dbReference type="PANTHER" id="PTHR47447:SF26">
    <property type="entry name" value="CHLOROPLAST RNA SPLICING4"/>
    <property type="match status" value="1"/>
</dbReference>
<dbReference type="AlphaFoldDB" id="A0AA36J9I7"/>
<dbReference type="PROSITE" id="PS01261">
    <property type="entry name" value="UPF0020"/>
    <property type="match status" value="1"/>
</dbReference>
<dbReference type="InterPro" id="IPR053943">
    <property type="entry name" value="RlmKL-like_Mtase_CS"/>
</dbReference>
<reference evidence="12" key="1">
    <citation type="submission" date="2023-08" db="EMBL/GenBank/DDBJ databases">
        <authorList>
            <person name="Chen Y."/>
            <person name="Shah S."/>
            <person name="Dougan E. K."/>
            <person name="Thang M."/>
            <person name="Chan C."/>
        </authorList>
    </citation>
    <scope>NUCLEOTIDE SEQUENCE</scope>
</reference>
<dbReference type="GO" id="GO:0032259">
    <property type="term" value="P:methylation"/>
    <property type="evidence" value="ECO:0007669"/>
    <property type="project" value="UniProtKB-KW"/>
</dbReference>
<dbReference type="InterPro" id="IPR011990">
    <property type="entry name" value="TPR-like_helical_dom_sf"/>
</dbReference>
<dbReference type="CDD" id="cd02440">
    <property type="entry name" value="AdoMet_MTases"/>
    <property type="match status" value="1"/>
</dbReference>